<feature type="region of interest" description="Disordered" evidence="2">
    <location>
        <begin position="102"/>
        <end position="130"/>
    </location>
</feature>
<evidence type="ECO:0000313" key="4">
    <source>
        <dbReference type="Proteomes" id="UP000092321"/>
    </source>
</evidence>
<gene>
    <name evidence="3" type="ORF">HANVADRAFT_53913</name>
</gene>
<name>A0A1B7T9N8_9ASCO</name>
<feature type="region of interest" description="Disordered" evidence="2">
    <location>
        <begin position="799"/>
        <end position="921"/>
    </location>
</feature>
<feature type="coiled-coil region" evidence="1">
    <location>
        <begin position="1001"/>
        <end position="1034"/>
    </location>
</feature>
<accession>A0A1B7T9N8</accession>
<feature type="compositionally biased region" description="Low complexity" evidence="2">
    <location>
        <begin position="46"/>
        <end position="55"/>
    </location>
</feature>
<feature type="compositionally biased region" description="Low complexity" evidence="2">
    <location>
        <begin position="13"/>
        <end position="28"/>
    </location>
</feature>
<dbReference type="EMBL" id="LXPE01000093">
    <property type="protein sequence ID" value="OBA25466.1"/>
    <property type="molecule type" value="Genomic_DNA"/>
</dbReference>
<protein>
    <submittedName>
        <fullName evidence="3">Uncharacterized protein</fullName>
    </submittedName>
</protein>
<sequence>MPPKGNKRRRTGRGNTVVTTTTTTSTITSDEKNSNNKRTNVEKTPDAAAASGGADDLSELQDPYNGALPMKLLIQLNRLKKPFYNDFIQKNKDLFKTTTNVDDTDKKESISTKEQEKEEEEEKEEKDIETNLQKENINKSVLELNQLINTWEYQYVVSFMYCTFPSFFNKNRDKKGFFGKKPIPQPPRLLRDLIASHQNNNSFAGSSFKTGGIRVSVRQQQLNLQKERELSEKLESIDFDGKVEYGPDQRKFHEFLFLQDVLKYIENGYKFDDDIIAFPEYKGDTFAWLLMELAIMYNQSKSFCDEQGCLLKHDTWFSDSWNNGNIVDKFKILFSVLKLYEIRHMGLNNYIKDNMDLFYFPKFDVEIEKTTKTQSVSKSSRSKKNTTTTNGDSNNSQKKKKEEEQEKETILSKIETQEQFMLLHGGKIVKIVRNVESPLNLPLRETHAYDSEGKELVKFEEKIKQYTESIKFDYETVAFDFDTLMHFNTNITEFYENNLEVEKNDDLKEYSANEDNAEIDEDYTLRQVYMNTKYGLNLFNSRMRQRESEAFFNNKKTSKIFVDKISEKNKKSIEEETKEKSQKQIEYLHKSNYLRNKAQRIIRDQVTAQLWNKYHTLQLSSDEMKEQEFFKDIAVEKLRNLKFESHFRNFPYSLIWKDEDLQKLEINDLYFPSAKDIYDMNWMFNCSCDSTAYTGVKSPNNETAKEVYVSKFLEDIDNLTVIKDDSDLEALHSNNIKGDIISCVRCNRWSHFKCFDALLKKDPLFATIVASFNQTDEETLKSLEPASFDIVSMGGVEEEKEEDIKIESNENEDSVNIEEEEVDENKEKSLSKEETESSIMPGTLEANLIEPETNGRSSRRAAASKHVDYTGKTAYQAVEEEEKESNSFSSRRSSRRKVEQKSYDEEKDEEEEELVKDGRPSFLSQFPMGPLEPLLKSTHPLTKLLFRGLAGKTAESQEDLEVIYDTLYQRFYKMICYQCCKNVSDHVIKEQFPELLKQELVRQAKNEIAKQKRLARKQKKLEEKEKEKESLNGVDVLVNSQPTEEVVETKQETLHEEKDNISI</sequence>
<evidence type="ECO:0000256" key="1">
    <source>
        <dbReference type="SAM" id="Coils"/>
    </source>
</evidence>
<feature type="region of interest" description="Disordered" evidence="2">
    <location>
        <begin position="374"/>
        <end position="409"/>
    </location>
</feature>
<feature type="compositionally biased region" description="Acidic residues" evidence="2">
    <location>
        <begin position="809"/>
        <end position="824"/>
    </location>
</feature>
<feature type="compositionally biased region" description="Basic and acidic residues" evidence="2">
    <location>
        <begin position="29"/>
        <end position="45"/>
    </location>
</feature>
<feature type="region of interest" description="Disordered" evidence="2">
    <location>
        <begin position="1"/>
        <end position="57"/>
    </location>
</feature>
<feature type="compositionally biased region" description="Basic and acidic residues" evidence="2">
    <location>
        <begin position="103"/>
        <end position="116"/>
    </location>
</feature>
<feature type="compositionally biased region" description="Basic and acidic residues" evidence="2">
    <location>
        <begin position="825"/>
        <end position="835"/>
    </location>
</feature>
<feature type="compositionally biased region" description="Low complexity" evidence="2">
    <location>
        <begin position="374"/>
        <end position="396"/>
    </location>
</feature>
<feature type="compositionally biased region" description="Acidic residues" evidence="2">
    <location>
        <begin position="905"/>
        <end position="914"/>
    </location>
</feature>
<keyword evidence="1" id="KW-0175">Coiled coil</keyword>
<feature type="compositionally biased region" description="Basic residues" evidence="2">
    <location>
        <begin position="1"/>
        <end position="12"/>
    </location>
</feature>
<comment type="caution">
    <text evidence="3">The sequence shown here is derived from an EMBL/GenBank/DDBJ whole genome shotgun (WGS) entry which is preliminary data.</text>
</comment>
<keyword evidence="4" id="KW-1185">Reference proteome</keyword>
<evidence type="ECO:0000313" key="3">
    <source>
        <dbReference type="EMBL" id="OBA25466.1"/>
    </source>
</evidence>
<organism evidence="3 4">
    <name type="scientific">Hanseniaspora valbyensis NRRL Y-1626</name>
    <dbReference type="NCBI Taxonomy" id="766949"/>
    <lineage>
        <taxon>Eukaryota</taxon>
        <taxon>Fungi</taxon>
        <taxon>Dikarya</taxon>
        <taxon>Ascomycota</taxon>
        <taxon>Saccharomycotina</taxon>
        <taxon>Saccharomycetes</taxon>
        <taxon>Saccharomycodales</taxon>
        <taxon>Saccharomycodaceae</taxon>
        <taxon>Hanseniaspora</taxon>
    </lineage>
</organism>
<dbReference type="AlphaFoldDB" id="A0A1B7T9N8"/>
<dbReference type="OrthoDB" id="303107at2759"/>
<evidence type="ECO:0000256" key="2">
    <source>
        <dbReference type="SAM" id="MobiDB-lite"/>
    </source>
</evidence>
<proteinExistence type="predicted"/>
<feature type="compositionally biased region" description="Basic and acidic residues" evidence="2">
    <location>
        <begin position="400"/>
        <end position="409"/>
    </location>
</feature>
<reference evidence="4" key="1">
    <citation type="journal article" date="2016" name="Proc. Natl. Acad. Sci. U.S.A.">
        <title>Comparative genomics of biotechnologically important yeasts.</title>
        <authorList>
            <person name="Riley R."/>
            <person name="Haridas S."/>
            <person name="Wolfe K.H."/>
            <person name="Lopes M.R."/>
            <person name="Hittinger C.T."/>
            <person name="Goeker M."/>
            <person name="Salamov A.A."/>
            <person name="Wisecaver J.H."/>
            <person name="Long T.M."/>
            <person name="Calvey C.H."/>
            <person name="Aerts A.L."/>
            <person name="Barry K.W."/>
            <person name="Choi C."/>
            <person name="Clum A."/>
            <person name="Coughlan A.Y."/>
            <person name="Deshpande S."/>
            <person name="Douglass A.P."/>
            <person name="Hanson S.J."/>
            <person name="Klenk H.-P."/>
            <person name="LaButti K.M."/>
            <person name="Lapidus A."/>
            <person name="Lindquist E.A."/>
            <person name="Lipzen A.M."/>
            <person name="Meier-Kolthoff J.P."/>
            <person name="Ohm R.A."/>
            <person name="Otillar R.P."/>
            <person name="Pangilinan J.L."/>
            <person name="Peng Y."/>
            <person name="Rokas A."/>
            <person name="Rosa C.A."/>
            <person name="Scheuner C."/>
            <person name="Sibirny A.A."/>
            <person name="Slot J.C."/>
            <person name="Stielow J.B."/>
            <person name="Sun H."/>
            <person name="Kurtzman C.P."/>
            <person name="Blackwell M."/>
            <person name="Grigoriev I.V."/>
            <person name="Jeffries T.W."/>
        </authorList>
    </citation>
    <scope>NUCLEOTIDE SEQUENCE [LARGE SCALE GENOMIC DNA]</scope>
    <source>
        <strain evidence="4">NRRL Y-1626</strain>
    </source>
</reference>
<dbReference type="Proteomes" id="UP000092321">
    <property type="component" value="Unassembled WGS sequence"/>
</dbReference>